<dbReference type="Pfam" id="PF07980">
    <property type="entry name" value="SusD_RagB"/>
    <property type="match status" value="1"/>
</dbReference>
<evidence type="ECO:0000256" key="4">
    <source>
        <dbReference type="ARBA" id="ARBA00023136"/>
    </source>
</evidence>
<comment type="subcellular location">
    <subcellularLocation>
        <location evidence="1">Cell outer membrane</location>
    </subcellularLocation>
</comment>
<accession>A0ABS3YSW1</accession>
<evidence type="ECO:0000259" key="7">
    <source>
        <dbReference type="Pfam" id="PF14322"/>
    </source>
</evidence>
<evidence type="ECO:0000256" key="2">
    <source>
        <dbReference type="ARBA" id="ARBA00006275"/>
    </source>
</evidence>
<protein>
    <submittedName>
        <fullName evidence="8">RagB/SusD family nutrient uptake outer membrane protein</fullName>
    </submittedName>
</protein>
<reference evidence="8 9" key="1">
    <citation type="submission" date="2021-03" db="EMBL/GenBank/DDBJ databases">
        <title>Assistant Professor.</title>
        <authorList>
            <person name="Huq M.A."/>
        </authorList>
    </citation>
    <scope>NUCLEOTIDE SEQUENCE [LARGE SCALE GENOMIC DNA]</scope>
    <source>
        <strain evidence="8 9">MAH-29</strain>
    </source>
</reference>
<dbReference type="Pfam" id="PF14322">
    <property type="entry name" value="SusD-like_3"/>
    <property type="match status" value="1"/>
</dbReference>
<gene>
    <name evidence="8" type="ORF">J7I42_11890</name>
</gene>
<keyword evidence="5" id="KW-0998">Cell outer membrane</keyword>
<organism evidence="8 9">
    <name type="scientific">Niastella soli</name>
    <dbReference type="NCBI Taxonomy" id="2821487"/>
    <lineage>
        <taxon>Bacteria</taxon>
        <taxon>Pseudomonadati</taxon>
        <taxon>Bacteroidota</taxon>
        <taxon>Chitinophagia</taxon>
        <taxon>Chitinophagales</taxon>
        <taxon>Chitinophagaceae</taxon>
        <taxon>Niastella</taxon>
    </lineage>
</organism>
<evidence type="ECO:0000256" key="5">
    <source>
        <dbReference type="ARBA" id="ARBA00023237"/>
    </source>
</evidence>
<dbReference type="RefSeq" id="WP_209139002.1">
    <property type="nucleotide sequence ID" value="NZ_JAGHKO010000001.1"/>
</dbReference>
<feature type="domain" description="SusD-like N-terminal" evidence="7">
    <location>
        <begin position="24"/>
        <end position="228"/>
    </location>
</feature>
<dbReference type="InterPro" id="IPR012944">
    <property type="entry name" value="SusD_RagB_dom"/>
</dbReference>
<dbReference type="Gene3D" id="1.25.40.900">
    <property type="match status" value="1"/>
</dbReference>
<sequence length="455" mass="51450">MKVKNICGCLFILYLGIISCNKKEFLDEKPNSNVVVPTTLDDFQQLLDNEVLLGLTPALGELSADNFYIMPGYWQLLSKKEKNGYIWAADIYEGEGKVTDWNTPYEQVLYANVVLDGLKNVDITPDNQQQWNFLKGSALFIRAYAFYNLAQIFALPYRAETATSDLGIPLKLTPNVDEVIKRSTLEETYSQILNDLSAAKDLLPIPVTSYLNRPNKPAVNALLARVYLTMRKFDEAGAAADNCLQLFNGIIDYNIKDPSAPRPFERNNVETMYQSRFVETNVVKPSSTCIVDTNLYSLYAPNDLRRTLFFTVNSAGRVNFKGGYNSTSFGFTGLATDEMYLTRAECRARAGDVINAMNDLNTLLKQRWKTGTFVPYTATTKEEALIKILIERRKEMPLRGIRWTDIRRLNVGNANIVPKRILNNRLDSLPVNSPLYALPIPPDAILMGHYEQNVR</sequence>
<dbReference type="Gene3D" id="2.20.20.130">
    <property type="match status" value="1"/>
</dbReference>
<dbReference type="Proteomes" id="UP000677244">
    <property type="component" value="Unassembled WGS sequence"/>
</dbReference>
<evidence type="ECO:0000256" key="1">
    <source>
        <dbReference type="ARBA" id="ARBA00004442"/>
    </source>
</evidence>
<evidence type="ECO:0000259" key="6">
    <source>
        <dbReference type="Pfam" id="PF07980"/>
    </source>
</evidence>
<dbReference type="InterPro" id="IPR033985">
    <property type="entry name" value="SusD-like_N"/>
</dbReference>
<keyword evidence="3" id="KW-0732">Signal</keyword>
<keyword evidence="9" id="KW-1185">Reference proteome</keyword>
<proteinExistence type="inferred from homology"/>
<dbReference type="PROSITE" id="PS51257">
    <property type="entry name" value="PROKAR_LIPOPROTEIN"/>
    <property type="match status" value="1"/>
</dbReference>
<evidence type="ECO:0000256" key="3">
    <source>
        <dbReference type="ARBA" id="ARBA00022729"/>
    </source>
</evidence>
<dbReference type="InterPro" id="IPR011990">
    <property type="entry name" value="TPR-like_helical_dom_sf"/>
</dbReference>
<name>A0ABS3YSW1_9BACT</name>
<evidence type="ECO:0000313" key="8">
    <source>
        <dbReference type="EMBL" id="MBO9200970.1"/>
    </source>
</evidence>
<comment type="caution">
    <text evidence="8">The sequence shown here is derived from an EMBL/GenBank/DDBJ whole genome shotgun (WGS) entry which is preliminary data.</text>
</comment>
<dbReference type="Gene3D" id="1.25.40.390">
    <property type="match status" value="1"/>
</dbReference>
<dbReference type="EMBL" id="JAGHKO010000001">
    <property type="protein sequence ID" value="MBO9200970.1"/>
    <property type="molecule type" value="Genomic_DNA"/>
</dbReference>
<dbReference type="SUPFAM" id="SSF48452">
    <property type="entry name" value="TPR-like"/>
    <property type="match status" value="1"/>
</dbReference>
<evidence type="ECO:0000313" key="9">
    <source>
        <dbReference type="Proteomes" id="UP000677244"/>
    </source>
</evidence>
<feature type="domain" description="RagB/SusD" evidence="6">
    <location>
        <begin position="338"/>
        <end position="410"/>
    </location>
</feature>
<keyword evidence="4" id="KW-0472">Membrane</keyword>
<comment type="similarity">
    <text evidence="2">Belongs to the SusD family.</text>
</comment>